<reference evidence="1" key="1">
    <citation type="submission" date="2022-02" db="EMBL/GenBank/DDBJ databases">
        <title>Plant Genome Project.</title>
        <authorList>
            <person name="Zhang R.-G."/>
        </authorList>
    </citation>
    <scope>NUCLEOTIDE SEQUENCE</scope>
    <source>
        <strain evidence="1">AT1</strain>
    </source>
</reference>
<dbReference type="Proteomes" id="UP001062846">
    <property type="component" value="Chromosome 4"/>
</dbReference>
<organism evidence="1 2">
    <name type="scientific">Rhododendron molle</name>
    <name type="common">Chinese azalea</name>
    <name type="synonym">Azalea mollis</name>
    <dbReference type="NCBI Taxonomy" id="49168"/>
    <lineage>
        <taxon>Eukaryota</taxon>
        <taxon>Viridiplantae</taxon>
        <taxon>Streptophyta</taxon>
        <taxon>Embryophyta</taxon>
        <taxon>Tracheophyta</taxon>
        <taxon>Spermatophyta</taxon>
        <taxon>Magnoliopsida</taxon>
        <taxon>eudicotyledons</taxon>
        <taxon>Gunneridae</taxon>
        <taxon>Pentapetalae</taxon>
        <taxon>asterids</taxon>
        <taxon>Ericales</taxon>
        <taxon>Ericaceae</taxon>
        <taxon>Ericoideae</taxon>
        <taxon>Rhodoreae</taxon>
        <taxon>Rhododendron</taxon>
    </lineage>
</organism>
<accession>A0ACC0P6H5</accession>
<comment type="caution">
    <text evidence="1">The sequence shown here is derived from an EMBL/GenBank/DDBJ whole genome shotgun (WGS) entry which is preliminary data.</text>
</comment>
<protein>
    <submittedName>
        <fullName evidence="1">Uncharacterized protein</fullName>
    </submittedName>
</protein>
<proteinExistence type="predicted"/>
<name>A0ACC0P6H5_RHOML</name>
<evidence type="ECO:0000313" key="2">
    <source>
        <dbReference type="Proteomes" id="UP001062846"/>
    </source>
</evidence>
<dbReference type="EMBL" id="CM046391">
    <property type="protein sequence ID" value="KAI8561146.1"/>
    <property type="molecule type" value="Genomic_DNA"/>
</dbReference>
<gene>
    <name evidence="1" type="ORF">RHMOL_Rhmol04G0315100</name>
</gene>
<keyword evidence="2" id="KW-1185">Reference proteome</keyword>
<evidence type="ECO:0000313" key="1">
    <source>
        <dbReference type="EMBL" id="KAI8561146.1"/>
    </source>
</evidence>
<sequence>MHALLKLLCTIAVETRDYYQNMGPNMYRAAMRDRIEELNQYSADQFALQLTPNSNTLLHVAAEFGSYYCVPAILSKCPSLLRLANTDGDTPIHVAVARMNSRVVELLVNFAKSEGGGAAAVREMLRARNHDGDTPLHLAARYGISGAILEILSAEEDPGLDHGRNKAGETPLYLLVERGYDVAVLSHMLKTCIPPEYYGGPSGRTALHAAVIRRKGLSENSGDRKYLDEFLNALIEWKKDLIKELDAYGQTPLHYAADNGDVEAWRRIEPRNGGGRTPIMVTATVSAISGEYFTRGSTIHSKRPGSTESGSSRRGSAYAGGDDAKVGGSVVNEGEDGSAGGEGGGDGVVGGGMDGGAGEEGSGMIEVEHLVAQHVGVGVENGELVNEVLGHDDGLGYGNANFAGAPTLEILAVQQKPIDPATAAQSLSFDGEIDAALRHLRAVDPLLLSPIISLHLLSPPSTPPPTPLSSPSPNPSSTSSSPTRPTPPSTPASSPFVAVKTALLGYRSSPNPAPASPDRRIGSESELLAQWPAEAQHILSTSSPSPPLSLSELELGTGGIGRKYWLLQKKFLRGLDEKDQGGKGKMNSKEQKERPEKGKQNAGEDHKVKMVDQRHSETLMIVTTLIREKEKQKAAEDMGKMADTHMIVATLISTITFAAGFTIPGGYHGDQGPNIGMAILVREAAFKAFVISNTIALICSTSSVFLYVSASLFNIAGHEGERRARHYEIAFWLILTAMLAMMLAFSTGAYAFLAHSLGLAISLVLLPAPPLLFMLSKSKGILRRK</sequence>